<proteinExistence type="inferred from homology"/>
<evidence type="ECO:0000256" key="8">
    <source>
        <dbReference type="ARBA" id="ARBA00032129"/>
    </source>
</evidence>
<dbReference type="Pfam" id="PF13911">
    <property type="entry name" value="AhpC-TSA_2"/>
    <property type="match status" value="2"/>
</dbReference>
<keyword evidence="9" id="KW-0732">Signal</keyword>
<dbReference type="CDD" id="cd02970">
    <property type="entry name" value="PRX_like2"/>
    <property type="match status" value="2"/>
</dbReference>
<accession>A0A6A5ENW4</accession>
<organism evidence="10 11">
    <name type="scientific">Perca fluviatilis</name>
    <name type="common">European perch</name>
    <dbReference type="NCBI Taxonomy" id="8168"/>
    <lineage>
        <taxon>Eukaryota</taxon>
        <taxon>Metazoa</taxon>
        <taxon>Chordata</taxon>
        <taxon>Craniata</taxon>
        <taxon>Vertebrata</taxon>
        <taxon>Euteleostomi</taxon>
        <taxon>Actinopterygii</taxon>
        <taxon>Neopterygii</taxon>
        <taxon>Teleostei</taxon>
        <taxon>Neoteleostei</taxon>
        <taxon>Acanthomorphata</taxon>
        <taxon>Eupercaria</taxon>
        <taxon>Perciformes</taxon>
        <taxon>Percoidei</taxon>
        <taxon>Percidae</taxon>
        <taxon>Percinae</taxon>
        <taxon>Perca</taxon>
    </lineage>
</organism>
<dbReference type="GO" id="GO:0016209">
    <property type="term" value="F:antioxidant activity"/>
    <property type="evidence" value="ECO:0007669"/>
    <property type="project" value="UniProtKB-KW"/>
</dbReference>
<dbReference type="AlphaFoldDB" id="A0A6A5ENW4"/>
<dbReference type="InterPro" id="IPR032801">
    <property type="entry name" value="PXL2A/B/C"/>
</dbReference>
<keyword evidence="2" id="KW-0963">Cytoplasm</keyword>
<protein>
    <recommendedName>
        <fullName evidence="6">Peroxiredoxin-like 2A</fullName>
    </recommendedName>
    <alternativeName>
        <fullName evidence="8">Peroxiredoxin-like 2 activated in M-CSF stimulated monocytes</fullName>
    </alternativeName>
    <alternativeName>
        <fullName evidence="7">Redox-regulatory protein FAM213A</fullName>
    </alternativeName>
</protein>
<dbReference type="EMBL" id="VHII01000019">
    <property type="protein sequence ID" value="KAF1375712.1"/>
    <property type="molecule type" value="Genomic_DNA"/>
</dbReference>
<feature type="chain" id="PRO_5025676339" description="Peroxiredoxin-like 2A" evidence="9">
    <location>
        <begin position="21"/>
        <end position="410"/>
    </location>
</feature>
<evidence type="ECO:0000256" key="1">
    <source>
        <dbReference type="ARBA" id="ARBA00004496"/>
    </source>
</evidence>
<dbReference type="GO" id="GO:0005737">
    <property type="term" value="C:cytoplasm"/>
    <property type="evidence" value="ECO:0007669"/>
    <property type="project" value="UniProtKB-SubCell"/>
</dbReference>
<dbReference type="Proteomes" id="UP000465112">
    <property type="component" value="Chromosome 19"/>
</dbReference>
<evidence type="ECO:0000256" key="9">
    <source>
        <dbReference type="SAM" id="SignalP"/>
    </source>
</evidence>
<evidence type="ECO:0000256" key="3">
    <source>
        <dbReference type="ARBA" id="ARBA00022862"/>
    </source>
</evidence>
<evidence type="ECO:0000256" key="2">
    <source>
        <dbReference type="ARBA" id="ARBA00022490"/>
    </source>
</evidence>
<comment type="similarity">
    <text evidence="5">Belongs to the peroxiredoxin-like PRXL2 family. PRXL2A subfamily.</text>
</comment>
<keyword evidence="11" id="KW-1185">Reference proteome</keyword>
<evidence type="ECO:0000313" key="11">
    <source>
        <dbReference type="Proteomes" id="UP000465112"/>
    </source>
</evidence>
<keyword evidence="3" id="KW-0049">Antioxidant</keyword>
<feature type="signal peptide" evidence="9">
    <location>
        <begin position="1"/>
        <end position="20"/>
    </location>
</feature>
<evidence type="ECO:0000256" key="6">
    <source>
        <dbReference type="ARBA" id="ARBA00023849"/>
    </source>
</evidence>
<sequence length="410" mass="45178">MVSVTVVLKALSLFVAELISSVTDWFQSKPAWANLEVLENTELKTTGGVHERHRAKTLWENTGAVVMVEAAELSSLKSQLQELGVPLFAVVKENLGKELDCFKTYFSGKVYVDQKRNFYGPQERWMCLSIFLRIGVWRNIWRAYRKGFGGNIRGEGLVLGGVFVIGPGDQGILLEHREKEFGDKRGAAVCRFIDSVLSSESGLEGELFGMGMWSLGLGAVGAALAGIFLANTDLCLPKAAQLSLETLEDADLRSTIDDDNIIKAKSLWEKNGAVVMAEASELSSLKTQLEELGVPLVAVVKENIGTEIQDFRPHFAGDIYIDEKKNFYGPLQRRMGGLGFLRLGVWQNFMRAWRSGYQGNMNGEGFILGGVFVIGAGDQGILLEHHEKEFGNKVETADVLEAVKKIVPVK</sequence>
<comment type="subcellular location">
    <subcellularLocation>
        <location evidence="1">Cytoplasm</location>
    </subcellularLocation>
</comment>
<evidence type="ECO:0000256" key="7">
    <source>
        <dbReference type="ARBA" id="ARBA00032058"/>
    </source>
</evidence>
<evidence type="ECO:0000256" key="5">
    <source>
        <dbReference type="ARBA" id="ARBA00023787"/>
    </source>
</evidence>
<dbReference type="PANTHER" id="PTHR28630:SF31">
    <property type="entry name" value="PEROXIREDOXIN-LIKE 2A"/>
    <property type="match status" value="1"/>
</dbReference>
<dbReference type="PANTHER" id="PTHR28630">
    <property type="match status" value="1"/>
</dbReference>
<keyword evidence="4" id="KW-0676">Redox-active center</keyword>
<name>A0A6A5ENW4_PERFL</name>
<evidence type="ECO:0000256" key="4">
    <source>
        <dbReference type="ARBA" id="ARBA00023284"/>
    </source>
</evidence>
<evidence type="ECO:0000313" key="10">
    <source>
        <dbReference type="EMBL" id="KAF1375712.1"/>
    </source>
</evidence>
<gene>
    <name evidence="10" type="ORF">PFLUV_G00223040</name>
</gene>
<comment type="caution">
    <text evidence="10">The sequence shown here is derived from an EMBL/GenBank/DDBJ whole genome shotgun (WGS) entry which is preliminary data.</text>
</comment>
<reference evidence="10 11" key="1">
    <citation type="submission" date="2019-06" db="EMBL/GenBank/DDBJ databases">
        <title>A chromosome-scale genome assembly of the European perch, Perca fluviatilis.</title>
        <authorList>
            <person name="Roques C."/>
            <person name="Zahm M."/>
            <person name="Cabau C."/>
            <person name="Klopp C."/>
            <person name="Bouchez O."/>
            <person name="Donnadieu C."/>
            <person name="Kuhl H."/>
            <person name="Gislard M."/>
            <person name="Guendouz S."/>
            <person name="Journot L."/>
            <person name="Haffray P."/>
            <person name="Bestin A."/>
            <person name="Morvezen R."/>
            <person name="Feron R."/>
            <person name="Wen M."/>
            <person name="Jouanno E."/>
            <person name="Herpin A."/>
            <person name="Schartl M."/>
            <person name="Postlethwait J."/>
            <person name="Schaerlinger B."/>
            <person name="Chardard D."/>
            <person name="Lecocq T."/>
            <person name="Poncet C."/>
            <person name="Jaffrelo L."/>
            <person name="Lampietro C."/>
            <person name="Guiguen Y."/>
        </authorList>
    </citation>
    <scope>NUCLEOTIDE SEQUENCE [LARGE SCALE GENOMIC DNA]</scope>
    <source>
        <tissue evidence="10">Blood</tissue>
    </source>
</reference>